<evidence type="ECO:0000259" key="2">
    <source>
        <dbReference type="Pfam" id="PF08722"/>
    </source>
</evidence>
<dbReference type="OrthoDB" id="13184at10239"/>
<dbReference type="GO" id="GO:0004519">
    <property type="term" value="F:endonuclease activity"/>
    <property type="evidence" value="ECO:0007669"/>
    <property type="project" value="UniProtKB-UniRule"/>
</dbReference>
<feature type="active site" evidence="1">
    <location>
        <position position="101"/>
    </location>
</feature>
<dbReference type="HAMAP" id="MF_04160">
    <property type="entry name" value="NUCL_HEAD_T4"/>
    <property type="match status" value="1"/>
</dbReference>
<feature type="domain" description="TnsA endonuclease N-terminal" evidence="2">
    <location>
        <begin position="58"/>
        <end position="152"/>
    </location>
</feature>
<feature type="active site" evidence="1">
    <location>
        <position position="86"/>
    </location>
</feature>
<dbReference type="InterPro" id="IPR014833">
    <property type="entry name" value="TnsA_N"/>
</dbReference>
<dbReference type="KEGG" id="vg:10327612"/>
<comment type="function">
    <text evidence="1">During phage morphogenesis, plays an essential role in the head-tail joining step. The associated nuclease activity is essential for morphogenesis, possibly by cleaving packaged DNA to enable the joining of heads to tails. Displays both exo- and endonuclease activity.</text>
</comment>
<dbReference type="GeneID" id="10327612"/>
<keyword evidence="4" id="KW-1185">Reference proteome</keyword>
<sequence length="157" mass="18984">MNCATLLPINIKQGLYVFMRYQGKYRPSFPRKYKGDPNNVIYRSSWEYKFMKWCDVTPSVEEWGSEEIIIPYISPVDGKRHRYFPDFYVKIGKRKYLVEVKPFKQTKEPKTQKRITKRYINEVVTWSVNQAKWKAATEFCKDNNWEFMLITEKELKV</sequence>
<protein>
    <recommendedName>
        <fullName evidence="1">Head completion nuclease</fullName>
        <ecNumber evidence="1">3.1.-.-</ecNumber>
    </recommendedName>
</protein>
<reference evidence="3 4" key="1">
    <citation type="journal article" date="2010" name="Environ. Microbiol.">
        <title>Genomic analysis of oceanic cyanobacterial myoviruses compared with T4-like myoviruses from diverse hosts and environments.</title>
        <authorList>
            <person name="Sullivan M.B."/>
            <person name="Huang K.H."/>
            <person name="Ignacio-Espinoza J.C."/>
            <person name="Berlin A.M."/>
            <person name="Kelly L."/>
            <person name="Weigele P.R."/>
            <person name="DeFrancesco A.S."/>
            <person name="Kern S.E."/>
            <person name="Thompson L.R."/>
            <person name="Young S."/>
            <person name="Yandava C."/>
            <person name="Fu R."/>
            <person name="Krastins B."/>
            <person name="Chase M."/>
            <person name="Sarracino D."/>
            <person name="Osburne M.S."/>
            <person name="Henn M.R."/>
            <person name="Chisholm S.W."/>
        </authorList>
    </citation>
    <scope>NUCLEOTIDE SEQUENCE [LARGE SCALE GENOMIC DNA]</scope>
    <source>
        <strain evidence="3">6501-1</strain>
    </source>
</reference>
<dbReference type="Proteomes" id="UP000006523">
    <property type="component" value="Segment"/>
</dbReference>
<dbReference type="Pfam" id="PF08722">
    <property type="entry name" value="Tn7_TnsA-like_N"/>
    <property type="match status" value="1"/>
</dbReference>
<dbReference type="EC" id="3.1.-.-" evidence="1"/>
<keyword evidence="1" id="KW-0378">Hydrolase</keyword>
<dbReference type="Gene3D" id="3.40.91.30">
    <property type="match status" value="1"/>
</dbReference>
<feature type="active site" evidence="1">
    <location>
        <position position="47"/>
    </location>
</feature>
<dbReference type="EMBL" id="GU071094">
    <property type="protein sequence ID" value="ADO97334.1"/>
    <property type="molecule type" value="Genomic_DNA"/>
</dbReference>
<keyword evidence="1" id="KW-0255">Endonuclease</keyword>
<name>E3SI23_9CAUD</name>
<proteinExistence type="inferred from homology"/>
<keyword evidence="1" id="KW-0269">Exonuclease</keyword>
<dbReference type="InterPro" id="IPR046390">
    <property type="entry name" value="NUCL_HEAD_T4"/>
</dbReference>
<keyword evidence="1" id="KW-0540">Nuclease</keyword>
<evidence type="ECO:0000256" key="1">
    <source>
        <dbReference type="HAMAP-Rule" id="MF_04160"/>
    </source>
</evidence>
<gene>
    <name evidence="3" type="primary">gp4</name>
    <name evidence="3" type="ORF">SSM1_010</name>
</gene>
<accession>E3SI23</accession>
<comment type="similarity">
    <text evidence="1">Belongs to the Caudovirales head completion nuclease family.</text>
</comment>
<dbReference type="RefSeq" id="YP_004322907.1">
    <property type="nucleotide sequence ID" value="NC_015282.1"/>
</dbReference>
<evidence type="ECO:0000313" key="3">
    <source>
        <dbReference type="EMBL" id="ADO97334.1"/>
    </source>
</evidence>
<evidence type="ECO:0000313" key="4">
    <source>
        <dbReference type="Proteomes" id="UP000006523"/>
    </source>
</evidence>
<dbReference type="GO" id="GO:0004527">
    <property type="term" value="F:exonuclease activity"/>
    <property type="evidence" value="ECO:0007669"/>
    <property type="project" value="UniProtKB-UniRule"/>
</dbReference>
<organism evidence="3 4">
    <name type="scientific">Synechococcus phage S-SM1</name>
    <dbReference type="NCBI Taxonomy" id="444859"/>
    <lineage>
        <taxon>Viruses</taxon>
        <taxon>Duplodnaviria</taxon>
        <taxon>Heunggongvirae</taxon>
        <taxon>Uroviricota</taxon>
        <taxon>Caudoviricetes</taxon>
        <taxon>Pantevenvirales</taxon>
        <taxon>Kyanoviridae</taxon>
        <taxon>Thetisvirus</taxon>
        <taxon>Thetisvirus ssm1</taxon>
    </lineage>
</organism>